<proteinExistence type="predicted"/>
<keyword evidence="2" id="KW-1185">Reference proteome</keyword>
<comment type="caution">
    <text evidence="1">The sequence shown here is derived from an EMBL/GenBank/DDBJ whole genome shotgun (WGS) entry which is preliminary data.</text>
</comment>
<gene>
    <name evidence="1" type="ORF">DAT39_017457</name>
</gene>
<name>A0A8J4TLE6_CLAMG</name>
<accession>A0A8J4TLE6</accession>
<feature type="non-terminal residue" evidence="1">
    <location>
        <position position="1"/>
    </location>
</feature>
<protein>
    <submittedName>
        <fullName evidence="1">SPX and EXS domain-containing protein 2</fullName>
    </submittedName>
</protein>
<dbReference type="AlphaFoldDB" id="A0A8J4TLE6"/>
<dbReference type="Proteomes" id="UP000727407">
    <property type="component" value="Unassembled WGS sequence"/>
</dbReference>
<evidence type="ECO:0000313" key="2">
    <source>
        <dbReference type="Proteomes" id="UP000727407"/>
    </source>
</evidence>
<sequence>LHVVELKRLSVPNEMAGSWSSGDDADTNDVIVSLILCWKMLTLLSEDGSHTQAE</sequence>
<dbReference type="EMBL" id="QNUK01000471">
    <property type="protein sequence ID" value="KAF5892849.1"/>
    <property type="molecule type" value="Genomic_DNA"/>
</dbReference>
<organism evidence="1 2">
    <name type="scientific">Clarias magur</name>
    <name type="common">Asian catfish</name>
    <name type="synonym">Macropteronotus magur</name>
    <dbReference type="NCBI Taxonomy" id="1594786"/>
    <lineage>
        <taxon>Eukaryota</taxon>
        <taxon>Metazoa</taxon>
        <taxon>Chordata</taxon>
        <taxon>Craniata</taxon>
        <taxon>Vertebrata</taxon>
        <taxon>Euteleostomi</taxon>
        <taxon>Actinopterygii</taxon>
        <taxon>Neopterygii</taxon>
        <taxon>Teleostei</taxon>
        <taxon>Ostariophysi</taxon>
        <taxon>Siluriformes</taxon>
        <taxon>Clariidae</taxon>
        <taxon>Clarias</taxon>
    </lineage>
</organism>
<reference evidence="1" key="1">
    <citation type="submission" date="2020-07" db="EMBL/GenBank/DDBJ databases">
        <title>Clarias magur genome sequencing, assembly and annotation.</title>
        <authorList>
            <person name="Kushwaha B."/>
            <person name="Kumar R."/>
            <person name="Das P."/>
            <person name="Joshi C.G."/>
            <person name="Kumar D."/>
            <person name="Nagpure N.S."/>
            <person name="Pandey M."/>
            <person name="Agarwal S."/>
            <person name="Srivastava S."/>
            <person name="Singh M."/>
            <person name="Sahoo L."/>
            <person name="Jayasankar P."/>
            <person name="Meher P.K."/>
            <person name="Koringa P.G."/>
            <person name="Iquebal M.A."/>
            <person name="Das S.P."/>
            <person name="Bit A."/>
            <person name="Patnaik S."/>
            <person name="Patel N."/>
            <person name="Shah T.M."/>
            <person name="Hinsu A."/>
            <person name="Jena J.K."/>
        </authorList>
    </citation>
    <scope>NUCLEOTIDE SEQUENCE</scope>
    <source>
        <strain evidence="1">CIFAMagur01</strain>
        <tissue evidence="1">Testis</tissue>
    </source>
</reference>
<evidence type="ECO:0000313" key="1">
    <source>
        <dbReference type="EMBL" id="KAF5892849.1"/>
    </source>
</evidence>